<evidence type="ECO:0000313" key="3">
    <source>
        <dbReference type="Proteomes" id="UP000466442"/>
    </source>
</evidence>
<dbReference type="EMBL" id="WIXP02000007">
    <property type="protein sequence ID" value="KAF6208512.1"/>
    <property type="molecule type" value="Genomic_DNA"/>
</dbReference>
<feature type="compositionally biased region" description="Low complexity" evidence="1">
    <location>
        <begin position="1"/>
        <end position="21"/>
    </location>
</feature>
<name>A0A8S9XHP1_APOLU</name>
<proteinExistence type="predicted"/>
<evidence type="ECO:0000313" key="2">
    <source>
        <dbReference type="EMBL" id="KAF6208512.1"/>
    </source>
</evidence>
<comment type="caution">
    <text evidence="2">The sequence shown here is derived from an EMBL/GenBank/DDBJ whole genome shotgun (WGS) entry which is preliminary data.</text>
</comment>
<feature type="region of interest" description="Disordered" evidence="1">
    <location>
        <begin position="1"/>
        <end position="33"/>
    </location>
</feature>
<organism evidence="2 3">
    <name type="scientific">Apolygus lucorum</name>
    <name type="common">Small green plant bug</name>
    <name type="synonym">Lygocoris lucorum</name>
    <dbReference type="NCBI Taxonomy" id="248454"/>
    <lineage>
        <taxon>Eukaryota</taxon>
        <taxon>Metazoa</taxon>
        <taxon>Ecdysozoa</taxon>
        <taxon>Arthropoda</taxon>
        <taxon>Hexapoda</taxon>
        <taxon>Insecta</taxon>
        <taxon>Pterygota</taxon>
        <taxon>Neoptera</taxon>
        <taxon>Paraneoptera</taxon>
        <taxon>Hemiptera</taxon>
        <taxon>Heteroptera</taxon>
        <taxon>Panheteroptera</taxon>
        <taxon>Cimicomorpha</taxon>
        <taxon>Miridae</taxon>
        <taxon>Mirini</taxon>
        <taxon>Apolygus</taxon>
    </lineage>
</organism>
<keyword evidence="3" id="KW-1185">Reference proteome</keyword>
<gene>
    <name evidence="2" type="ORF">GE061_016970</name>
</gene>
<protein>
    <submittedName>
        <fullName evidence="2">Uncharacterized protein</fullName>
    </submittedName>
</protein>
<accession>A0A8S9XHP1</accession>
<sequence length="103" mass="11031">MGSGSGAPSSSPKSAPRSTSLSRREIPLKGRRDSLSRMETALMTAICILTFAHPATTDWGLPHCQRGLGISKNMKALNSKKGGFVKYGDDHVHDFCALLSSLK</sequence>
<evidence type="ECO:0000256" key="1">
    <source>
        <dbReference type="SAM" id="MobiDB-lite"/>
    </source>
</evidence>
<reference evidence="2" key="1">
    <citation type="journal article" date="2021" name="Mol. Ecol. Resour.">
        <title>Apolygus lucorum genome provides insights into omnivorousness and mesophyll feeding.</title>
        <authorList>
            <person name="Liu Y."/>
            <person name="Liu H."/>
            <person name="Wang H."/>
            <person name="Huang T."/>
            <person name="Liu B."/>
            <person name="Yang B."/>
            <person name="Yin L."/>
            <person name="Li B."/>
            <person name="Zhang Y."/>
            <person name="Zhang S."/>
            <person name="Jiang F."/>
            <person name="Zhang X."/>
            <person name="Ren Y."/>
            <person name="Wang B."/>
            <person name="Wang S."/>
            <person name="Lu Y."/>
            <person name="Wu K."/>
            <person name="Fan W."/>
            <person name="Wang G."/>
        </authorList>
    </citation>
    <scope>NUCLEOTIDE SEQUENCE</scope>
    <source>
        <strain evidence="2">12Hb</strain>
    </source>
</reference>
<dbReference type="AlphaFoldDB" id="A0A8S9XHP1"/>
<dbReference type="Proteomes" id="UP000466442">
    <property type="component" value="Unassembled WGS sequence"/>
</dbReference>
<feature type="compositionally biased region" description="Basic and acidic residues" evidence="1">
    <location>
        <begin position="22"/>
        <end position="33"/>
    </location>
</feature>